<keyword evidence="1" id="KW-0472">Membrane</keyword>
<dbReference type="PANTHER" id="PTHR22911:SF79">
    <property type="entry name" value="MOBA-LIKE NTP TRANSFERASE DOMAIN-CONTAINING PROTEIN"/>
    <property type="match status" value="1"/>
</dbReference>
<keyword evidence="1" id="KW-0812">Transmembrane</keyword>
<reference evidence="4" key="1">
    <citation type="journal article" date="2019" name="Int. J. Syst. Evol. Microbiol.">
        <title>The Global Catalogue of Microorganisms (GCM) 10K type strain sequencing project: providing services to taxonomists for standard genome sequencing and annotation.</title>
        <authorList>
            <consortium name="The Broad Institute Genomics Platform"/>
            <consortium name="The Broad Institute Genome Sequencing Center for Infectious Disease"/>
            <person name="Wu L."/>
            <person name="Ma J."/>
        </authorList>
    </citation>
    <scope>NUCLEOTIDE SEQUENCE [LARGE SCALE GENOMIC DNA]</scope>
    <source>
        <strain evidence="4">CCUG 61948</strain>
    </source>
</reference>
<dbReference type="EMBL" id="JBHTHY010000006">
    <property type="protein sequence ID" value="MFD0797547.1"/>
    <property type="molecule type" value="Genomic_DNA"/>
</dbReference>
<feature type="transmembrane region" description="Helical" evidence="1">
    <location>
        <begin position="262"/>
        <end position="280"/>
    </location>
</feature>
<dbReference type="RefSeq" id="WP_379933920.1">
    <property type="nucleotide sequence ID" value="NZ_JBHTHY010000006.1"/>
</dbReference>
<protein>
    <submittedName>
        <fullName evidence="3">DMT family transporter</fullName>
    </submittedName>
</protein>
<feature type="domain" description="EamA" evidence="2">
    <location>
        <begin position="14"/>
        <end position="137"/>
    </location>
</feature>
<dbReference type="Pfam" id="PF00892">
    <property type="entry name" value="EamA"/>
    <property type="match status" value="2"/>
</dbReference>
<comment type="caution">
    <text evidence="3">The sequence shown here is derived from an EMBL/GenBank/DDBJ whole genome shotgun (WGS) entry which is preliminary data.</text>
</comment>
<feature type="transmembrane region" description="Helical" evidence="1">
    <location>
        <begin position="92"/>
        <end position="109"/>
    </location>
</feature>
<feature type="transmembrane region" description="Helical" evidence="1">
    <location>
        <begin position="12"/>
        <end position="29"/>
    </location>
</feature>
<evidence type="ECO:0000256" key="1">
    <source>
        <dbReference type="SAM" id="Phobius"/>
    </source>
</evidence>
<dbReference type="Proteomes" id="UP001597012">
    <property type="component" value="Unassembled WGS sequence"/>
</dbReference>
<feature type="domain" description="EamA" evidence="2">
    <location>
        <begin position="149"/>
        <end position="277"/>
    </location>
</feature>
<sequence length="292" mass="32216">MRRSHISNLLEINLAMLFIGTSGALGRYVDLPVPVTIASRGILAFFVLVLFCKWKGISLRIKPVHRGTVLLSAILMGLHWVTYFYALQWSSVAIGMLSLFTYPVLTAFLEPLLLKTKLQRIHLLLGAMVLVGIYLLSPDLNFQDSNTLAIAIGVFSALCYALRNLVLKSKVTEYHGSALMVYQAGIIGCLLLPAFFYTDFELVLNQWQGLVALAVITTAIGHTLFLMTFKHFSITTVSILSSIQPVYGILIGAIFLNEIPELTTVVGGMLILGSVVIESFRSSKKQHLIPQD</sequence>
<dbReference type="SUPFAM" id="SSF103481">
    <property type="entry name" value="Multidrug resistance efflux transporter EmrE"/>
    <property type="match status" value="2"/>
</dbReference>
<feature type="transmembrane region" description="Helical" evidence="1">
    <location>
        <begin position="35"/>
        <end position="52"/>
    </location>
</feature>
<proteinExistence type="predicted"/>
<feature type="transmembrane region" description="Helical" evidence="1">
    <location>
        <begin position="149"/>
        <end position="167"/>
    </location>
</feature>
<feature type="transmembrane region" description="Helical" evidence="1">
    <location>
        <begin position="209"/>
        <end position="229"/>
    </location>
</feature>
<feature type="transmembrane region" description="Helical" evidence="1">
    <location>
        <begin position="64"/>
        <end position="86"/>
    </location>
</feature>
<organism evidence="3 4">
    <name type="scientific">Maribacter chungangensis</name>
    <dbReference type="NCBI Taxonomy" id="1069117"/>
    <lineage>
        <taxon>Bacteria</taxon>
        <taxon>Pseudomonadati</taxon>
        <taxon>Bacteroidota</taxon>
        <taxon>Flavobacteriia</taxon>
        <taxon>Flavobacteriales</taxon>
        <taxon>Flavobacteriaceae</taxon>
        <taxon>Maribacter</taxon>
    </lineage>
</organism>
<dbReference type="InterPro" id="IPR037185">
    <property type="entry name" value="EmrE-like"/>
</dbReference>
<evidence type="ECO:0000259" key="2">
    <source>
        <dbReference type="Pfam" id="PF00892"/>
    </source>
</evidence>
<name>A0ABW3B3C2_9FLAO</name>
<dbReference type="InterPro" id="IPR000620">
    <property type="entry name" value="EamA_dom"/>
</dbReference>
<keyword evidence="4" id="KW-1185">Reference proteome</keyword>
<dbReference type="PANTHER" id="PTHR22911">
    <property type="entry name" value="ACYL-MALONYL CONDENSING ENZYME-RELATED"/>
    <property type="match status" value="1"/>
</dbReference>
<keyword evidence="1" id="KW-1133">Transmembrane helix</keyword>
<feature type="transmembrane region" description="Helical" evidence="1">
    <location>
        <begin position="121"/>
        <end position="137"/>
    </location>
</feature>
<feature type="transmembrane region" description="Helical" evidence="1">
    <location>
        <begin position="236"/>
        <end position="256"/>
    </location>
</feature>
<evidence type="ECO:0000313" key="4">
    <source>
        <dbReference type="Proteomes" id="UP001597012"/>
    </source>
</evidence>
<gene>
    <name evidence="3" type="ORF">ACFQZJ_08755</name>
</gene>
<feature type="transmembrane region" description="Helical" evidence="1">
    <location>
        <begin position="179"/>
        <end position="197"/>
    </location>
</feature>
<accession>A0ABW3B3C2</accession>
<evidence type="ECO:0000313" key="3">
    <source>
        <dbReference type="EMBL" id="MFD0797547.1"/>
    </source>
</evidence>